<comment type="caution">
    <text evidence="1">The sequence shown here is derived from an EMBL/GenBank/DDBJ whole genome shotgun (WGS) entry which is preliminary data.</text>
</comment>
<sequence length="71" mass="7982">MKTLNYVPPRILRMPLLQHKVGLCKASIYNRINAGTFPKSISLGGKSVGWLESDIDQWIEQRRAAANDDQA</sequence>
<dbReference type="PANTHER" id="PTHR36154:SF1">
    <property type="entry name" value="DNA-BINDING TRANSCRIPTIONAL ACTIVATOR ALPA"/>
    <property type="match status" value="1"/>
</dbReference>
<protein>
    <submittedName>
        <fullName evidence="1">AlpA family transcriptional regulator</fullName>
    </submittedName>
</protein>
<organism evidence="1 2">
    <name type="scientific">Rheinheimera aquimaris</name>
    <dbReference type="NCBI Taxonomy" id="412437"/>
    <lineage>
        <taxon>Bacteria</taxon>
        <taxon>Pseudomonadati</taxon>
        <taxon>Pseudomonadota</taxon>
        <taxon>Gammaproteobacteria</taxon>
        <taxon>Chromatiales</taxon>
        <taxon>Chromatiaceae</taxon>
        <taxon>Rheinheimera</taxon>
    </lineage>
</organism>
<dbReference type="PANTHER" id="PTHR36154">
    <property type="entry name" value="DNA-BINDING TRANSCRIPTIONAL ACTIVATOR ALPA"/>
    <property type="match status" value="1"/>
</dbReference>
<accession>A0ABN1DVU6</accession>
<gene>
    <name evidence="1" type="ORF">GCM10009098_21660</name>
</gene>
<reference evidence="1 2" key="1">
    <citation type="journal article" date="2019" name="Int. J. Syst. Evol. Microbiol.">
        <title>The Global Catalogue of Microorganisms (GCM) 10K type strain sequencing project: providing services to taxonomists for standard genome sequencing and annotation.</title>
        <authorList>
            <consortium name="The Broad Institute Genomics Platform"/>
            <consortium name="The Broad Institute Genome Sequencing Center for Infectious Disease"/>
            <person name="Wu L."/>
            <person name="Ma J."/>
        </authorList>
    </citation>
    <scope>NUCLEOTIDE SEQUENCE [LARGE SCALE GENOMIC DNA]</scope>
    <source>
        <strain evidence="1 2">JCM 14331</strain>
    </source>
</reference>
<proteinExistence type="predicted"/>
<dbReference type="Proteomes" id="UP001501169">
    <property type="component" value="Unassembled WGS sequence"/>
</dbReference>
<dbReference type="RefSeq" id="WP_226767058.1">
    <property type="nucleotide sequence ID" value="NZ_BAAAEO010000003.1"/>
</dbReference>
<evidence type="ECO:0000313" key="2">
    <source>
        <dbReference type="Proteomes" id="UP001501169"/>
    </source>
</evidence>
<evidence type="ECO:0000313" key="1">
    <source>
        <dbReference type="EMBL" id="GAA0553585.1"/>
    </source>
</evidence>
<name>A0ABN1DVU6_9GAMM</name>
<dbReference type="InterPro" id="IPR052931">
    <property type="entry name" value="Prophage_regulatory_activator"/>
</dbReference>
<dbReference type="Pfam" id="PF05930">
    <property type="entry name" value="Phage_AlpA"/>
    <property type="match status" value="1"/>
</dbReference>
<dbReference type="Gene3D" id="1.10.238.160">
    <property type="match status" value="1"/>
</dbReference>
<dbReference type="EMBL" id="BAAAEO010000003">
    <property type="protein sequence ID" value="GAA0553585.1"/>
    <property type="molecule type" value="Genomic_DNA"/>
</dbReference>
<keyword evidence="2" id="KW-1185">Reference proteome</keyword>
<dbReference type="InterPro" id="IPR010260">
    <property type="entry name" value="AlpA"/>
</dbReference>